<dbReference type="AlphaFoldDB" id="A0A424Z4C8"/>
<feature type="transmembrane region" description="Helical" evidence="1">
    <location>
        <begin position="73"/>
        <end position="97"/>
    </location>
</feature>
<organism evidence="2 3">
    <name type="scientific">Methanosalsum natronophilum</name>
    <dbReference type="NCBI Taxonomy" id="768733"/>
    <lineage>
        <taxon>Archaea</taxon>
        <taxon>Methanobacteriati</taxon>
        <taxon>Methanobacteriota</taxon>
        <taxon>Stenosarchaea group</taxon>
        <taxon>Methanomicrobia</taxon>
        <taxon>Methanosarcinales</taxon>
        <taxon>Methanosarcinaceae</taxon>
        <taxon>Methanosalsum</taxon>
    </lineage>
</organism>
<evidence type="ECO:0000256" key="1">
    <source>
        <dbReference type="SAM" id="Phobius"/>
    </source>
</evidence>
<feature type="transmembrane region" description="Helical" evidence="1">
    <location>
        <begin position="109"/>
        <end position="127"/>
    </location>
</feature>
<evidence type="ECO:0000313" key="2">
    <source>
        <dbReference type="EMBL" id="RQD92236.1"/>
    </source>
</evidence>
<dbReference type="Proteomes" id="UP000284763">
    <property type="component" value="Unassembled WGS sequence"/>
</dbReference>
<reference evidence="2 3" key="1">
    <citation type="submission" date="2018-08" db="EMBL/GenBank/DDBJ databases">
        <title>The metabolism and importance of syntrophic acetate oxidation coupled to methane or sulfide production in haloalkaline environments.</title>
        <authorList>
            <person name="Timmers P.H.A."/>
            <person name="Vavourakis C.D."/>
            <person name="Sorokin D.Y."/>
            <person name="Sinninghe Damste J.S."/>
            <person name="Muyzer G."/>
            <person name="Stams A.J.M."/>
            <person name="Plugge C.M."/>
        </authorList>
    </citation>
    <scope>NUCLEOTIDE SEQUENCE [LARGE SCALE GENOMIC DNA]</scope>
    <source>
        <strain evidence="2">MSAO_Arc3</strain>
    </source>
</reference>
<sequence>MSFLSENPFVQALSVSTLMATFMIGVALGIMFIISNGVSPLPFPLILLIFAIVFIAGSVFFENRGAEQAGALIGGLIVSIGITFASVSFFGGIRFALDGGMQAVGWEQIVSALAICMIASMLLIKLLSQKMQETLV</sequence>
<name>A0A424Z4C8_9EURY</name>
<gene>
    <name evidence="2" type="ORF">D5R95_00595</name>
</gene>
<feature type="transmembrane region" description="Helical" evidence="1">
    <location>
        <begin position="12"/>
        <end position="35"/>
    </location>
</feature>
<keyword evidence="1" id="KW-0812">Transmembrane</keyword>
<keyword evidence="1" id="KW-1133">Transmembrane helix</keyword>
<accession>A0A424Z4C8</accession>
<protein>
    <submittedName>
        <fullName evidence="2">Heat-shock protein</fullName>
    </submittedName>
</protein>
<evidence type="ECO:0000313" key="3">
    <source>
        <dbReference type="Proteomes" id="UP000284763"/>
    </source>
</evidence>
<feature type="transmembrane region" description="Helical" evidence="1">
    <location>
        <begin position="41"/>
        <end position="61"/>
    </location>
</feature>
<comment type="caution">
    <text evidence="2">The sequence shown here is derived from an EMBL/GenBank/DDBJ whole genome shotgun (WGS) entry which is preliminary data.</text>
</comment>
<dbReference type="EMBL" id="QZAB01000048">
    <property type="protein sequence ID" value="RQD92236.1"/>
    <property type="molecule type" value="Genomic_DNA"/>
</dbReference>
<dbReference type="RefSeq" id="WP_259133266.1">
    <property type="nucleotide sequence ID" value="NZ_JANUCS010000001.1"/>
</dbReference>
<proteinExistence type="predicted"/>
<keyword evidence="1" id="KW-0472">Membrane</keyword>